<evidence type="ECO:0000256" key="1">
    <source>
        <dbReference type="ARBA" id="ARBA00022729"/>
    </source>
</evidence>
<feature type="domain" description="SbsA Ig-like" evidence="2">
    <location>
        <begin position="42"/>
        <end position="140"/>
    </location>
</feature>
<comment type="caution">
    <text evidence="3">The sequence shown here is derived from an EMBL/GenBank/DDBJ whole genome shotgun (WGS) entry which is preliminary data.</text>
</comment>
<organism evidence="3 4">
    <name type="scientific">Litoribacillus peritrichatus</name>
    <dbReference type="NCBI Taxonomy" id="718191"/>
    <lineage>
        <taxon>Bacteria</taxon>
        <taxon>Pseudomonadati</taxon>
        <taxon>Pseudomonadota</taxon>
        <taxon>Gammaproteobacteria</taxon>
        <taxon>Oceanospirillales</taxon>
        <taxon>Oceanospirillaceae</taxon>
        <taxon>Litoribacillus</taxon>
    </lineage>
</organism>
<evidence type="ECO:0000259" key="2">
    <source>
        <dbReference type="Pfam" id="PF13205"/>
    </source>
</evidence>
<dbReference type="RefSeq" id="WP_344798948.1">
    <property type="nucleotide sequence ID" value="NZ_BAABBN010000007.1"/>
</dbReference>
<dbReference type="InterPro" id="IPR032812">
    <property type="entry name" value="SbsA_Ig"/>
</dbReference>
<evidence type="ECO:0000313" key="3">
    <source>
        <dbReference type="EMBL" id="GAA3928142.1"/>
    </source>
</evidence>
<keyword evidence="4" id="KW-1185">Reference proteome</keyword>
<dbReference type="Pfam" id="PF13205">
    <property type="entry name" value="Big_5"/>
    <property type="match status" value="1"/>
</dbReference>
<proteinExistence type="predicted"/>
<accession>A0ABP7MR59</accession>
<gene>
    <name evidence="3" type="ORF">GCM10022277_25800</name>
</gene>
<reference evidence="4" key="1">
    <citation type="journal article" date="2019" name="Int. J. Syst. Evol. Microbiol.">
        <title>The Global Catalogue of Microorganisms (GCM) 10K type strain sequencing project: providing services to taxonomists for standard genome sequencing and annotation.</title>
        <authorList>
            <consortium name="The Broad Institute Genomics Platform"/>
            <consortium name="The Broad Institute Genome Sequencing Center for Infectious Disease"/>
            <person name="Wu L."/>
            <person name="Ma J."/>
        </authorList>
    </citation>
    <scope>NUCLEOTIDE SEQUENCE [LARGE SCALE GENOMIC DNA]</scope>
    <source>
        <strain evidence="4">JCM 17551</strain>
    </source>
</reference>
<dbReference type="InterPro" id="IPR014755">
    <property type="entry name" value="Cu-Rt/internalin_Ig-like"/>
</dbReference>
<dbReference type="EMBL" id="BAABBN010000007">
    <property type="protein sequence ID" value="GAA3928142.1"/>
    <property type="molecule type" value="Genomic_DNA"/>
</dbReference>
<protein>
    <recommendedName>
        <fullName evidence="2">SbsA Ig-like domain-containing protein</fullName>
    </recommendedName>
</protein>
<keyword evidence="1" id="KW-0732">Signal</keyword>
<dbReference type="Proteomes" id="UP001501565">
    <property type="component" value="Unassembled WGS sequence"/>
</dbReference>
<name>A0ABP7MR59_9GAMM</name>
<evidence type="ECO:0000313" key="4">
    <source>
        <dbReference type="Proteomes" id="UP001501565"/>
    </source>
</evidence>
<sequence>MKHLPTAACFSPILLSTLILTGCSGGGGSSSDPAPPAPETFLSSLTPTGNATGIELDTNVAGTFSKNLLASSVGEQSLTVRLNNEPLDTNATLDQTGKTVQAEVASEMGLLCQYTATLSGNISDQQGNTLGNDYSWRFTTRDGQWQNAQTIVNDNNVFQVYLNHVETYENGNALSLWSNEVGLLQGSVYASHYDHENNQWQAPFQINTPGTDLNGGKVATNDQGDVLVVWRAQTQNTYHLLGRYYRASTGQWSANQQLAESNGQVDGRFDAAIGQDGVGYVTWSQTNLNNDYDLYVSRYQPETGWQAAEINLNSNEDDYAPRIAVDENNYLTLLWLNISPETPTQADIHTRLFVNNEDVNGGWQPTTAFDVDVSDNTSHTLIMNEQGQVLVTWRAFGGQTSNSLFARHFDRVINQDESTYGEWSDIALLKNGTGSIGRVYTTLNEVGDAIVTWQQESNIEDAAATHVFANRFNAATNSWLTTPVELGAVSDIRSKDLTNSQLISNDNGSAMITWSQQTNDTHTLYSRSFDVTTKQWQATKTMPTNDYKFGSADAIMDDQNHVLSFWVQRTNEVDNLFVSRYNAFTETWGEPTQLSQNPPLIRDTNMATDSKGRTMLLWEQGEGTQSAIMARRFQ</sequence>
<dbReference type="Gene3D" id="2.60.40.1220">
    <property type="match status" value="1"/>
</dbReference>
<dbReference type="PROSITE" id="PS51257">
    <property type="entry name" value="PROKAR_LIPOPROTEIN"/>
    <property type="match status" value="1"/>
</dbReference>